<evidence type="ECO:0000313" key="2">
    <source>
        <dbReference type="EMBL" id="PIR95831.1"/>
    </source>
</evidence>
<dbReference type="AlphaFoldDB" id="A0A2H0V9U1"/>
<keyword evidence="1" id="KW-0472">Membrane</keyword>
<accession>A0A2H0V9U1</accession>
<sequence>ALELEIKPTAILPPAKTILANIEITAIFSFTPVEVCPYKTLAHFRQIFIIGYTPSLLSRKNFFRFFLLKTSNGVHFNSVLILLIISWNTFLYL</sequence>
<evidence type="ECO:0000256" key="1">
    <source>
        <dbReference type="SAM" id="Phobius"/>
    </source>
</evidence>
<proteinExistence type="predicted"/>
<feature type="transmembrane region" description="Helical" evidence="1">
    <location>
        <begin position="66"/>
        <end position="87"/>
    </location>
</feature>
<feature type="non-terminal residue" evidence="2">
    <location>
        <position position="1"/>
    </location>
</feature>
<reference evidence="3" key="1">
    <citation type="submission" date="2017-09" db="EMBL/GenBank/DDBJ databases">
        <title>Depth-based differentiation of microbial function through sediment-hosted aquifers and enrichment of novel symbionts in the deep terrestrial subsurface.</title>
        <authorList>
            <person name="Probst A.J."/>
            <person name="Ladd B."/>
            <person name="Jarett J.K."/>
            <person name="Geller-Mcgrath D.E."/>
            <person name="Sieber C.M.K."/>
            <person name="Emerson J.B."/>
            <person name="Anantharaman K."/>
            <person name="Thomas B.C."/>
            <person name="Malmstrom R."/>
            <person name="Stieglmeier M."/>
            <person name="Klingl A."/>
            <person name="Woyke T."/>
            <person name="Ryan C.M."/>
            <person name="Banfield J.F."/>
        </authorList>
    </citation>
    <scope>NUCLEOTIDE SEQUENCE [LARGE SCALE GENOMIC DNA]</scope>
</reference>
<organism evidence="2 3">
    <name type="scientific">Candidatus Falkowbacteria bacterium CG10_big_fil_rev_8_21_14_0_10_37_18</name>
    <dbReference type="NCBI Taxonomy" id="1974562"/>
    <lineage>
        <taxon>Bacteria</taxon>
        <taxon>Candidatus Falkowiibacteriota</taxon>
    </lineage>
</organism>
<keyword evidence="1" id="KW-0812">Transmembrane</keyword>
<name>A0A2H0V9U1_9BACT</name>
<evidence type="ECO:0000313" key="3">
    <source>
        <dbReference type="Proteomes" id="UP000229972"/>
    </source>
</evidence>
<dbReference type="Proteomes" id="UP000229972">
    <property type="component" value="Unassembled WGS sequence"/>
</dbReference>
<gene>
    <name evidence="2" type="ORF">COT93_00380</name>
</gene>
<dbReference type="EMBL" id="PFAL01000005">
    <property type="protein sequence ID" value="PIR95831.1"/>
    <property type="molecule type" value="Genomic_DNA"/>
</dbReference>
<comment type="caution">
    <text evidence="2">The sequence shown here is derived from an EMBL/GenBank/DDBJ whole genome shotgun (WGS) entry which is preliminary data.</text>
</comment>
<keyword evidence="1" id="KW-1133">Transmembrane helix</keyword>
<protein>
    <submittedName>
        <fullName evidence="2">Uncharacterized protein</fullName>
    </submittedName>
</protein>